<protein>
    <submittedName>
        <fullName evidence="1">Uncharacterized protein</fullName>
    </submittedName>
</protein>
<proteinExistence type="predicted"/>
<keyword evidence="2" id="KW-1185">Reference proteome</keyword>
<reference evidence="1 2" key="1">
    <citation type="submission" date="2022-12" db="EMBL/GenBank/DDBJ databases">
        <title>Draft genome sequence of Paenibacillus sp. dW9.</title>
        <authorList>
            <person name="Choi E.-W."/>
            <person name="Kim D.-U."/>
        </authorList>
    </citation>
    <scope>NUCLEOTIDE SEQUENCE [LARGE SCALE GENOMIC DNA]</scope>
    <source>
        <strain evidence="2">dW9</strain>
    </source>
</reference>
<organism evidence="1 2">
    <name type="scientific">Paenibacillus gyeongsangnamensis</name>
    <dbReference type="NCBI Taxonomy" id="3388067"/>
    <lineage>
        <taxon>Bacteria</taxon>
        <taxon>Bacillati</taxon>
        <taxon>Bacillota</taxon>
        <taxon>Bacilli</taxon>
        <taxon>Bacillales</taxon>
        <taxon>Paenibacillaceae</taxon>
        <taxon>Paenibacillus</taxon>
    </lineage>
</organism>
<dbReference type="RefSeq" id="WP_269881906.1">
    <property type="nucleotide sequence ID" value="NZ_JAQAGZ010000008.1"/>
</dbReference>
<evidence type="ECO:0000313" key="1">
    <source>
        <dbReference type="EMBL" id="MCZ8513389.1"/>
    </source>
</evidence>
<sequence>MKTDEEEFYSLSLMNAVGTNALDTYPALWMYGLPFRFPTHYKLHAIAMFGVKTDISTKSSFDQNEDGTKTGKQSYDDLTWFNNPSVQKLYESLVIADFSQIIHRMNIRNLNQNNKCYIIIYTHKKGWVERLASHFGIDKVYYEKVFDVQSFTNKARKYLEEAAQFIKNGEKEKYTASEIVAGKSKTGFRDWINKIIQENNNSDEDIKTVGKNKVRIIHQLCKEIGIRINEEVNPVNGQKNNFYSLAPLEEIGDVEILA</sequence>
<gene>
    <name evidence="1" type="ORF">O9H85_13315</name>
</gene>
<comment type="caution">
    <text evidence="1">The sequence shown here is derived from an EMBL/GenBank/DDBJ whole genome shotgun (WGS) entry which is preliminary data.</text>
</comment>
<dbReference type="Proteomes" id="UP001527882">
    <property type="component" value="Unassembled WGS sequence"/>
</dbReference>
<name>A0ABT4Q986_9BACL</name>
<dbReference type="EMBL" id="JAQAGZ010000008">
    <property type="protein sequence ID" value="MCZ8513389.1"/>
    <property type="molecule type" value="Genomic_DNA"/>
</dbReference>
<evidence type="ECO:0000313" key="2">
    <source>
        <dbReference type="Proteomes" id="UP001527882"/>
    </source>
</evidence>
<accession>A0ABT4Q986</accession>